<gene>
    <name evidence="2" type="ORF">D4764_03G0004060</name>
</gene>
<accession>A0A5C6N9C3</accession>
<feature type="compositionally biased region" description="Basic and acidic residues" evidence="1">
    <location>
        <begin position="43"/>
        <end position="52"/>
    </location>
</feature>
<name>A0A5C6N9C3_9TELE</name>
<evidence type="ECO:0000313" key="2">
    <source>
        <dbReference type="EMBL" id="TWW63398.1"/>
    </source>
</evidence>
<feature type="region of interest" description="Disordered" evidence="1">
    <location>
        <begin position="27"/>
        <end position="75"/>
    </location>
</feature>
<sequence length="75" mass="8441">MEPLSSGVSTGTLSQAARKILAVLRAQSPHAGRRNQVYTYRHRQIEDRDASQRKFSAHRNMEMSPETSRGIETEG</sequence>
<organism evidence="2 3">
    <name type="scientific">Takifugu flavidus</name>
    <name type="common">sansaifugu</name>
    <dbReference type="NCBI Taxonomy" id="433684"/>
    <lineage>
        <taxon>Eukaryota</taxon>
        <taxon>Metazoa</taxon>
        <taxon>Chordata</taxon>
        <taxon>Craniata</taxon>
        <taxon>Vertebrata</taxon>
        <taxon>Euteleostomi</taxon>
        <taxon>Actinopterygii</taxon>
        <taxon>Neopterygii</taxon>
        <taxon>Teleostei</taxon>
        <taxon>Neoteleostei</taxon>
        <taxon>Acanthomorphata</taxon>
        <taxon>Eupercaria</taxon>
        <taxon>Tetraodontiformes</taxon>
        <taxon>Tetradontoidea</taxon>
        <taxon>Tetraodontidae</taxon>
        <taxon>Takifugu</taxon>
    </lineage>
</organism>
<evidence type="ECO:0000313" key="3">
    <source>
        <dbReference type="Proteomes" id="UP000324091"/>
    </source>
</evidence>
<keyword evidence="3" id="KW-1185">Reference proteome</keyword>
<evidence type="ECO:0000256" key="1">
    <source>
        <dbReference type="SAM" id="MobiDB-lite"/>
    </source>
</evidence>
<dbReference type="AlphaFoldDB" id="A0A5C6N9C3"/>
<protein>
    <submittedName>
        <fullName evidence="2">Uncharacterized protein</fullName>
    </submittedName>
</protein>
<proteinExistence type="predicted"/>
<dbReference type="Proteomes" id="UP000324091">
    <property type="component" value="Chromosome 3"/>
</dbReference>
<reference evidence="2 3" key="1">
    <citation type="submission" date="2019-04" db="EMBL/GenBank/DDBJ databases">
        <title>Chromosome genome assembly for Takifugu flavidus.</title>
        <authorList>
            <person name="Xiao S."/>
        </authorList>
    </citation>
    <scope>NUCLEOTIDE SEQUENCE [LARGE SCALE GENOMIC DNA]</scope>
    <source>
        <strain evidence="2">HTHZ2018</strain>
        <tissue evidence="2">Muscle</tissue>
    </source>
</reference>
<comment type="caution">
    <text evidence="2">The sequence shown here is derived from an EMBL/GenBank/DDBJ whole genome shotgun (WGS) entry which is preliminary data.</text>
</comment>
<dbReference type="EMBL" id="RHFK02000016">
    <property type="protein sequence ID" value="TWW63398.1"/>
    <property type="molecule type" value="Genomic_DNA"/>
</dbReference>